<dbReference type="Proteomes" id="UP000611723">
    <property type="component" value="Unassembled WGS sequence"/>
</dbReference>
<reference evidence="2" key="1">
    <citation type="submission" date="2021-01" db="EMBL/GenBank/DDBJ databases">
        <title>Marivirga aurantiaca sp. nov., isolated from intertidal surface sediments.</title>
        <authorList>
            <person name="Zhang M."/>
        </authorList>
    </citation>
    <scope>NUCLEOTIDE SEQUENCE</scope>
    <source>
        <strain evidence="2">S37H4</strain>
    </source>
</reference>
<evidence type="ECO:0000256" key="1">
    <source>
        <dbReference type="SAM" id="Phobius"/>
    </source>
</evidence>
<organism evidence="2 3">
    <name type="scientific">Marivirga aurantiaca</name>
    <dbReference type="NCBI Taxonomy" id="2802615"/>
    <lineage>
        <taxon>Bacteria</taxon>
        <taxon>Pseudomonadati</taxon>
        <taxon>Bacteroidota</taxon>
        <taxon>Cytophagia</taxon>
        <taxon>Cytophagales</taxon>
        <taxon>Marivirgaceae</taxon>
        <taxon>Marivirga</taxon>
    </lineage>
</organism>
<feature type="transmembrane region" description="Helical" evidence="1">
    <location>
        <begin position="118"/>
        <end position="140"/>
    </location>
</feature>
<dbReference type="Pfam" id="PF12730">
    <property type="entry name" value="ABC2_membrane_4"/>
    <property type="match status" value="1"/>
</dbReference>
<gene>
    <name evidence="2" type="ORF">JKA74_19095</name>
</gene>
<evidence type="ECO:0000313" key="3">
    <source>
        <dbReference type="Proteomes" id="UP000611723"/>
    </source>
</evidence>
<keyword evidence="1" id="KW-0472">Membrane</keyword>
<dbReference type="PANTHER" id="PTHR37305">
    <property type="entry name" value="INTEGRAL MEMBRANE PROTEIN-RELATED"/>
    <property type="match status" value="1"/>
</dbReference>
<keyword evidence="1" id="KW-0812">Transmembrane</keyword>
<evidence type="ECO:0000313" key="2">
    <source>
        <dbReference type="EMBL" id="MBK6267159.1"/>
    </source>
</evidence>
<keyword evidence="3" id="KW-1185">Reference proteome</keyword>
<feature type="transmembrane region" description="Helical" evidence="1">
    <location>
        <begin position="17"/>
        <end position="39"/>
    </location>
</feature>
<feature type="transmembrane region" description="Helical" evidence="1">
    <location>
        <begin position="160"/>
        <end position="181"/>
    </location>
</feature>
<dbReference type="AlphaFoldDB" id="A0A935CBM0"/>
<dbReference type="PANTHER" id="PTHR37305:SF1">
    <property type="entry name" value="MEMBRANE PROTEIN"/>
    <property type="match status" value="1"/>
</dbReference>
<proteinExistence type="predicted"/>
<keyword evidence="1" id="KW-1133">Transmembrane helix</keyword>
<accession>A0A935CBM0</accession>
<dbReference type="RefSeq" id="WP_201432848.1">
    <property type="nucleotide sequence ID" value="NZ_JAEQBW010000014.1"/>
</dbReference>
<protein>
    <submittedName>
        <fullName evidence="2">ABC transporter permease</fullName>
    </submittedName>
</protein>
<name>A0A935CBM0_9BACT</name>
<dbReference type="EMBL" id="JAEQBW010000014">
    <property type="protein sequence ID" value="MBK6267159.1"/>
    <property type="molecule type" value="Genomic_DNA"/>
</dbReference>
<sequence>MKQAFIAELLKIRHAKIVWVTFIAFSLAPIMGGVFMLILNDPVAIENAGALSAKAQMMNFSANWNSYLEILTQAVAVGGVLIFGFVASWIFGREYSDDTAKDLLALPTSRIKILNAKYSLYVIWCFVLTVSNLVVGALIGLLLQLPAPTTDLITAHATNYFLTTVLTVIIGTPVAFMAIWSKGYLGPLGFVALALVFSQIIAATGFGYYFPWSVPGLFSGAGGEYKEQLDTYSYLILILTSVLGYIATVSYWRYADQEK</sequence>
<comment type="caution">
    <text evidence="2">The sequence shown here is derived from an EMBL/GenBank/DDBJ whole genome shotgun (WGS) entry which is preliminary data.</text>
</comment>
<feature type="transmembrane region" description="Helical" evidence="1">
    <location>
        <begin position="70"/>
        <end position="91"/>
    </location>
</feature>
<feature type="transmembrane region" description="Helical" evidence="1">
    <location>
        <begin position="188"/>
        <end position="211"/>
    </location>
</feature>
<feature type="transmembrane region" description="Helical" evidence="1">
    <location>
        <begin position="231"/>
        <end position="252"/>
    </location>
</feature>